<reference evidence="2" key="1">
    <citation type="journal article" date="2020" name="Phytopathology">
        <title>Genome Sequence Resources of Colletotrichum truncatum, C. plurivorum, C. musicola, and C. sojae: Four Species Pathogenic to Soybean (Glycine max).</title>
        <authorList>
            <person name="Rogerio F."/>
            <person name="Boufleur T.R."/>
            <person name="Ciampi-Guillardi M."/>
            <person name="Sukno S.A."/>
            <person name="Thon M.R."/>
            <person name="Massola Junior N.S."/>
            <person name="Baroncelli R."/>
        </authorList>
    </citation>
    <scope>NUCLEOTIDE SEQUENCE</scope>
    <source>
        <strain evidence="2">LFN0074</strain>
    </source>
</reference>
<dbReference type="AlphaFoldDB" id="A0A8H6N4Z5"/>
<keyword evidence="3" id="KW-1185">Reference proteome</keyword>
<evidence type="ECO:0000313" key="2">
    <source>
        <dbReference type="EMBL" id="KAF6819843.1"/>
    </source>
</evidence>
<gene>
    <name evidence="2" type="ORF">CMUS01_11653</name>
</gene>
<dbReference type="EMBL" id="WIGM01000605">
    <property type="protein sequence ID" value="KAF6819843.1"/>
    <property type="molecule type" value="Genomic_DNA"/>
</dbReference>
<evidence type="ECO:0000256" key="1">
    <source>
        <dbReference type="SAM" id="MobiDB-lite"/>
    </source>
</evidence>
<protein>
    <submittedName>
        <fullName evidence="2">Mitochondrial chaperone bcs1</fullName>
    </submittedName>
</protein>
<proteinExistence type="predicted"/>
<evidence type="ECO:0000313" key="3">
    <source>
        <dbReference type="Proteomes" id="UP000639643"/>
    </source>
</evidence>
<accession>A0A8H6N4Z5</accession>
<sequence>MYFLGWTSKENLRGRRVGKGETTQQGTWLDVMAAIFSGHLLNTRIFTTAFTRTISILNVNFTLSDRFMSAALFWNIYSNLSQNSKEQTTVDNLSEEFAARIPPAEFSPAELQGYDPSQGQARGRGCWRRRLGRSDQAGQNERPGCKGHSPTKANTVMSTRPGRRRAWSRCSAWFVVIIKMRPPWLAVPSNRFRSPESEILSCSDEALLPRFSTVLEVALVDLEVPGEGERERRLAGSRGPSE</sequence>
<feature type="region of interest" description="Disordered" evidence="1">
    <location>
        <begin position="133"/>
        <end position="162"/>
    </location>
</feature>
<dbReference type="Proteomes" id="UP000639643">
    <property type="component" value="Unassembled WGS sequence"/>
</dbReference>
<comment type="caution">
    <text evidence="2">The sequence shown here is derived from an EMBL/GenBank/DDBJ whole genome shotgun (WGS) entry which is preliminary data.</text>
</comment>
<organism evidence="2 3">
    <name type="scientific">Colletotrichum musicola</name>
    <dbReference type="NCBI Taxonomy" id="2175873"/>
    <lineage>
        <taxon>Eukaryota</taxon>
        <taxon>Fungi</taxon>
        <taxon>Dikarya</taxon>
        <taxon>Ascomycota</taxon>
        <taxon>Pezizomycotina</taxon>
        <taxon>Sordariomycetes</taxon>
        <taxon>Hypocreomycetidae</taxon>
        <taxon>Glomerellales</taxon>
        <taxon>Glomerellaceae</taxon>
        <taxon>Colletotrichum</taxon>
        <taxon>Colletotrichum orchidearum species complex</taxon>
    </lineage>
</organism>
<name>A0A8H6N4Z5_9PEZI</name>